<accession>A0A397SIQ6</accession>
<organism evidence="1 2">
    <name type="scientific">Glomus cerebriforme</name>
    <dbReference type="NCBI Taxonomy" id="658196"/>
    <lineage>
        <taxon>Eukaryota</taxon>
        <taxon>Fungi</taxon>
        <taxon>Fungi incertae sedis</taxon>
        <taxon>Mucoromycota</taxon>
        <taxon>Glomeromycotina</taxon>
        <taxon>Glomeromycetes</taxon>
        <taxon>Glomerales</taxon>
        <taxon>Glomeraceae</taxon>
        <taxon>Glomus</taxon>
    </lineage>
</organism>
<sequence length="207" mass="23146">MAEIKIENGKLYINGREITADRLARPQRDNRNQKSRVFWSEPNTPEFVADNIQLVKNEITNQGFSDIEEVIDYSKKVGRLGTEIETIDKNAESDQNSILELIKQKVQEANSTAEDTTAKSALIEDDRPISAEAKIRMESHLIELVNANLATTYGDAENARVSIIREVCEKISLMGGSDEEKGVKIKKVNDNFAIQIATEIHQATGVE</sequence>
<dbReference type="EMBL" id="QKYT01000670">
    <property type="protein sequence ID" value="RIA82394.1"/>
    <property type="molecule type" value="Genomic_DNA"/>
</dbReference>
<proteinExistence type="predicted"/>
<dbReference type="AlphaFoldDB" id="A0A397SIQ6"/>
<evidence type="ECO:0000313" key="1">
    <source>
        <dbReference type="EMBL" id="RIA82394.1"/>
    </source>
</evidence>
<dbReference type="Proteomes" id="UP000265703">
    <property type="component" value="Unassembled WGS sequence"/>
</dbReference>
<keyword evidence="2" id="KW-1185">Reference proteome</keyword>
<protein>
    <submittedName>
        <fullName evidence="1">Uncharacterized protein</fullName>
    </submittedName>
</protein>
<gene>
    <name evidence="1" type="ORF">C1645_743824</name>
</gene>
<comment type="caution">
    <text evidence="1">The sequence shown here is derived from an EMBL/GenBank/DDBJ whole genome shotgun (WGS) entry which is preliminary data.</text>
</comment>
<reference evidence="1 2" key="1">
    <citation type="submission" date="2018-06" db="EMBL/GenBank/DDBJ databases">
        <title>Comparative genomics reveals the genomic features of Rhizophagus irregularis, R. cerebriforme, R. diaphanum and Gigaspora rosea, and their symbiotic lifestyle signature.</title>
        <authorList>
            <person name="Morin E."/>
            <person name="San Clemente H."/>
            <person name="Chen E.C.H."/>
            <person name="De La Providencia I."/>
            <person name="Hainaut M."/>
            <person name="Kuo A."/>
            <person name="Kohler A."/>
            <person name="Murat C."/>
            <person name="Tang N."/>
            <person name="Roy S."/>
            <person name="Loubradou J."/>
            <person name="Henrissat B."/>
            <person name="Grigoriev I.V."/>
            <person name="Corradi N."/>
            <person name="Roux C."/>
            <person name="Martin F.M."/>
        </authorList>
    </citation>
    <scope>NUCLEOTIDE SEQUENCE [LARGE SCALE GENOMIC DNA]</scope>
    <source>
        <strain evidence="1 2">DAOM 227022</strain>
    </source>
</reference>
<evidence type="ECO:0000313" key="2">
    <source>
        <dbReference type="Proteomes" id="UP000265703"/>
    </source>
</evidence>
<name>A0A397SIQ6_9GLOM</name>